<gene>
    <name evidence="1" type="ORF">NDES1114_LOCUS36241</name>
</gene>
<name>A0A7S1R5U3_NEODS</name>
<dbReference type="EMBL" id="HBGF01054169">
    <property type="protein sequence ID" value="CAD9157424.1"/>
    <property type="molecule type" value="Transcribed_RNA"/>
</dbReference>
<accession>A0A7S1R5U3</accession>
<organism evidence="1">
    <name type="scientific">Neobodo designis</name>
    <name type="common">Flagellated protozoan</name>
    <name type="synonym">Bodo designis</name>
    <dbReference type="NCBI Taxonomy" id="312471"/>
    <lineage>
        <taxon>Eukaryota</taxon>
        <taxon>Discoba</taxon>
        <taxon>Euglenozoa</taxon>
        <taxon>Kinetoplastea</taxon>
        <taxon>Metakinetoplastina</taxon>
        <taxon>Neobodonida</taxon>
        <taxon>Neobodo</taxon>
    </lineage>
</organism>
<proteinExistence type="predicted"/>
<evidence type="ECO:0000313" key="1">
    <source>
        <dbReference type="EMBL" id="CAD9157424.1"/>
    </source>
</evidence>
<dbReference type="AlphaFoldDB" id="A0A7S1R5U3"/>
<protein>
    <submittedName>
        <fullName evidence="1">Uncharacterized protein</fullName>
    </submittedName>
</protein>
<sequence>MLSTYNDDVESATSVADAFDEHPAHAPALRSPSHPALDPGEPTAMSLTVRVTDGVLRSVAQGYAADGIVFDEDTCCLVCAACQRTLEAWQVAAHVELDSHLEAMDAGDGIVSDGVPIVLNGEPMLLDSSCIFPRTMFGAGRALFDDTLGCVMAPDITGAVDVQADHEYTVVEFAVPLSDPEAPIVSAKPPKPMKYFSAVPQHPNGKPKPTTAGPVLANFWSARAKHETAVKASAQRRARRLKGIRR</sequence>
<reference evidence="1" key="1">
    <citation type="submission" date="2021-01" db="EMBL/GenBank/DDBJ databases">
        <authorList>
            <person name="Corre E."/>
            <person name="Pelletier E."/>
            <person name="Niang G."/>
            <person name="Scheremetjew M."/>
            <person name="Finn R."/>
            <person name="Kale V."/>
            <person name="Holt S."/>
            <person name="Cochrane G."/>
            <person name="Meng A."/>
            <person name="Brown T."/>
            <person name="Cohen L."/>
        </authorList>
    </citation>
    <scope>NUCLEOTIDE SEQUENCE</scope>
    <source>
        <strain evidence="1">CCAP 1951/1</strain>
    </source>
</reference>